<evidence type="ECO:0000313" key="2">
    <source>
        <dbReference type="Proteomes" id="UP001607302"/>
    </source>
</evidence>
<comment type="caution">
    <text evidence="1">The sequence shown here is derived from an EMBL/GenBank/DDBJ whole genome shotgun (WGS) entry which is preliminary data.</text>
</comment>
<keyword evidence="2" id="KW-1185">Reference proteome</keyword>
<dbReference type="AlphaFoldDB" id="A0ABD2BAG2"/>
<organism evidence="1 2">
    <name type="scientific">Vespula squamosa</name>
    <name type="common">Southern yellow jacket</name>
    <name type="synonym">Wasp</name>
    <dbReference type="NCBI Taxonomy" id="30214"/>
    <lineage>
        <taxon>Eukaryota</taxon>
        <taxon>Metazoa</taxon>
        <taxon>Ecdysozoa</taxon>
        <taxon>Arthropoda</taxon>
        <taxon>Hexapoda</taxon>
        <taxon>Insecta</taxon>
        <taxon>Pterygota</taxon>
        <taxon>Neoptera</taxon>
        <taxon>Endopterygota</taxon>
        <taxon>Hymenoptera</taxon>
        <taxon>Apocrita</taxon>
        <taxon>Aculeata</taxon>
        <taxon>Vespoidea</taxon>
        <taxon>Vespidae</taxon>
        <taxon>Vespinae</taxon>
        <taxon>Vespula</taxon>
    </lineage>
</organism>
<accession>A0ABD2BAG2</accession>
<name>A0ABD2BAG2_VESSQ</name>
<protein>
    <submittedName>
        <fullName evidence="1">Uncharacterized protein</fullName>
    </submittedName>
</protein>
<reference evidence="1 2" key="1">
    <citation type="journal article" date="2024" name="Ann. Entomol. Soc. Am.">
        <title>Genomic analyses of the southern and eastern yellowjacket wasps (Hymenoptera: Vespidae) reveal evolutionary signatures of social life.</title>
        <authorList>
            <person name="Catto M.A."/>
            <person name="Caine P.B."/>
            <person name="Orr S.E."/>
            <person name="Hunt B.G."/>
            <person name="Goodisman M.A.D."/>
        </authorList>
    </citation>
    <scope>NUCLEOTIDE SEQUENCE [LARGE SCALE GENOMIC DNA]</scope>
    <source>
        <strain evidence="1">233</strain>
        <tissue evidence="1">Head and thorax</tissue>
    </source>
</reference>
<evidence type="ECO:0000313" key="1">
    <source>
        <dbReference type="EMBL" id="KAL2729729.1"/>
    </source>
</evidence>
<dbReference type="Proteomes" id="UP001607302">
    <property type="component" value="Unassembled WGS sequence"/>
</dbReference>
<gene>
    <name evidence="1" type="ORF">V1478_005594</name>
</gene>
<dbReference type="EMBL" id="JAUDFV010000116">
    <property type="protein sequence ID" value="KAL2729729.1"/>
    <property type="molecule type" value="Genomic_DNA"/>
</dbReference>
<proteinExistence type="predicted"/>
<sequence length="155" mass="18002">MYQSYGPRKQDKIIKIATIIFANNLNDSEISFVNISRAKKWNADIHYYYGIEEKENRRVSQLLRLESPLEITKIEKNANLFHLTEIITYIRNRLTQVRTYQDVSKNTIGPYTNYVVNLVSALIIDATVDWTSLSISHNAHKIFSTTKTFDSLNVI</sequence>